<keyword evidence="3" id="KW-1185">Reference proteome</keyword>
<dbReference type="Gene3D" id="3.40.50.300">
    <property type="entry name" value="P-loop containing nucleotide triphosphate hydrolases"/>
    <property type="match status" value="1"/>
</dbReference>
<dbReference type="Proteomes" id="UP000472270">
    <property type="component" value="Unassembled WGS sequence"/>
</dbReference>
<evidence type="ECO:0000313" key="2">
    <source>
        <dbReference type="Ensembl" id="ENSSRHP00000055130.1"/>
    </source>
</evidence>
<sequence>MQSTNSEYGSPYLATCHFTSLTGKLNSPRRVVSSPRKPPQSPRSASSRRGGLAPTSLANFFKAGGRPTGKEANSQDKKTQPVLKACSKKSAKAKEADSKECPGETSAGTKISTEDQDKRAATSLILFEEVDIIFDDDAGFLAAIKHFMTTTKRPVILTTSDPIFGASFDGYFEEIHFKSPSVVDVSSYLQLLCLAENMRTDTKDLSCLLDWNRCDIRQSLLHLQFWACSGGGQQVHRPLPSSELKGDVKSDIHHQSVKAQDVNEDKIPPCHTACTESLLGIRNMQTENIADLLLKHESPVIDSVRCWDLLSEVHRRGVNLLYSNMESLLPLPTRLLPQSTLKSQPTPNPQSHPEQVPQTVRLEVLEEPSDDGSPLKVSSRMRGWKKMGMSNKDVFQSDSESEDDLLSLTKTSQDPAQSTNVDPANVSVNVSKAAPVKPRRVVLSEAERKKSKPVMQCLSSLAEYMDHMSFLDSSLRYQPLQTEGSCRTQVFGWTGAEVKSGMTDDIRLECVSRVNGVNVNEIHAALGHLSFRKCKAVVSEAWDRAQQLEEEIRREAEEELTLPVPPHKDGFSLTQTTPCDPR</sequence>
<dbReference type="GO" id="GO:0003677">
    <property type="term" value="F:DNA binding"/>
    <property type="evidence" value="ECO:0007669"/>
    <property type="project" value="TreeGrafter"/>
</dbReference>
<evidence type="ECO:0000256" key="1">
    <source>
        <dbReference type="SAM" id="MobiDB-lite"/>
    </source>
</evidence>
<organism evidence="2 3">
    <name type="scientific">Sinocyclocheilus rhinocerous</name>
    <dbReference type="NCBI Taxonomy" id="307959"/>
    <lineage>
        <taxon>Eukaryota</taxon>
        <taxon>Metazoa</taxon>
        <taxon>Chordata</taxon>
        <taxon>Craniata</taxon>
        <taxon>Vertebrata</taxon>
        <taxon>Euteleostomi</taxon>
        <taxon>Actinopterygii</taxon>
        <taxon>Neopterygii</taxon>
        <taxon>Teleostei</taxon>
        <taxon>Ostariophysi</taxon>
        <taxon>Cypriniformes</taxon>
        <taxon>Cyprinidae</taxon>
        <taxon>Cyprininae</taxon>
        <taxon>Sinocyclocheilus</taxon>
    </lineage>
</organism>
<dbReference type="GO" id="GO:0005634">
    <property type="term" value="C:nucleus"/>
    <property type="evidence" value="ECO:0007669"/>
    <property type="project" value="TreeGrafter"/>
</dbReference>
<feature type="region of interest" description="Disordered" evidence="1">
    <location>
        <begin position="24"/>
        <end position="114"/>
    </location>
</feature>
<accession>A0A673JXB5</accession>
<dbReference type="PANTHER" id="PTHR23389:SF21">
    <property type="entry name" value="ATPASE FAMILY AAA DOMAIN-CONTAINING PROTEIN 5"/>
    <property type="match status" value="1"/>
</dbReference>
<name>A0A673JXB5_9TELE</name>
<protein>
    <recommendedName>
        <fullName evidence="4">ATPase family AAA domain containing 5a</fullName>
    </recommendedName>
</protein>
<evidence type="ECO:0008006" key="4">
    <source>
        <dbReference type="Google" id="ProtNLM"/>
    </source>
</evidence>
<evidence type="ECO:0000313" key="3">
    <source>
        <dbReference type="Proteomes" id="UP000472270"/>
    </source>
</evidence>
<dbReference type="SUPFAM" id="SSF52540">
    <property type="entry name" value="P-loop containing nucleoside triphosphate hydrolases"/>
    <property type="match status" value="1"/>
</dbReference>
<feature type="compositionally biased region" description="Basic and acidic residues" evidence="1">
    <location>
        <begin position="92"/>
        <end position="102"/>
    </location>
</feature>
<reference evidence="2" key="1">
    <citation type="submission" date="2025-08" db="UniProtKB">
        <authorList>
            <consortium name="Ensembl"/>
        </authorList>
    </citation>
    <scope>IDENTIFICATION</scope>
</reference>
<feature type="region of interest" description="Disordered" evidence="1">
    <location>
        <begin position="553"/>
        <end position="582"/>
    </location>
</feature>
<feature type="compositionally biased region" description="Polar residues" evidence="1">
    <location>
        <begin position="572"/>
        <end position="582"/>
    </location>
</feature>
<dbReference type="InterPro" id="IPR027417">
    <property type="entry name" value="P-loop_NTPase"/>
</dbReference>
<dbReference type="GO" id="GO:0061860">
    <property type="term" value="F:DNA clamp unloader activity"/>
    <property type="evidence" value="ECO:0007669"/>
    <property type="project" value="TreeGrafter"/>
</dbReference>
<dbReference type="PANTHER" id="PTHR23389">
    <property type="entry name" value="CHROMOSOME TRANSMISSION FIDELITY FACTOR 18"/>
    <property type="match status" value="1"/>
</dbReference>
<dbReference type="Ensembl" id="ENSSRHT00000056678.1">
    <property type="protein sequence ID" value="ENSSRHP00000055130.1"/>
    <property type="gene ID" value="ENSSRHG00000027770.1"/>
</dbReference>
<reference evidence="2" key="2">
    <citation type="submission" date="2025-09" db="UniProtKB">
        <authorList>
            <consortium name="Ensembl"/>
        </authorList>
    </citation>
    <scope>IDENTIFICATION</scope>
</reference>
<dbReference type="AlphaFoldDB" id="A0A673JXB5"/>
<proteinExistence type="predicted"/>